<dbReference type="InterPro" id="IPR036955">
    <property type="entry name" value="AP2/ERF_dom_sf"/>
</dbReference>
<dbReference type="EMBL" id="MLFT02000005">
    <property type="protein sequence ID" value="PHT47179.1"/>
    <property type="molecule type" value="Genomic_DNA"/>
</dbReference>
<dbReference type="InterPro" id="IPR016177">
    <property type="entry name" value="DNA-bd_dom_sf"/>
</dbReference>
<evidence type="ECO:0000259" key="7">
    <source>
        <dbReference type="PROSITE" id="PS51032"/>
    </source>
</evidence>
<feature type="domain" description="AP2/ERF" evidence="7">
    <location>
        <begin position="98"/>
        <end position="158"/>
    </location>
</feature>
<evidence type="ECO:0000256" key="2">
    <source>
        <dbReference type="ARBA" id="ARBA00023015"/>
    </source>
</evidence>
<sequence length="416" mass="46497">MNVKAVKNVKRERVMEGCINSVRKVRIIYDDPDATDSESDDDQNENVGRIKRVVKEVVIPCVSCENSFEKCSKIDDVRIQNSKKIVENKRVQLKPSSLPRGVRMRKWGKYAAEIRDPSQGKRIWLGTFETVEAASQAYEAKRAEFDRTMLLEKDKNLSSAGAPAEGSVACSSRPTNGTNRLESLPSPSSVLDAPTSSAAPVESIDVPAKEMDQMPALETMEDLLFSGCLDFNSGFEDQMLNEFVAKAEQGISRLIEEPLIEQGLKSNCLVEMTEVNIKKQTKASQQRIEICKKFTKGIEDRSLNCSDKSVLGVLDEPRIMSPSISAELKNVRFEENAATGNDLKLLGFDNNALFDKDPAQMFDPYTDALGLDSNFLWCYGVDEDFTDDFFEVTSPKLDEVDVRWLDDLLLSDQSTP</sequence>
<dbReference type="Proteomes" id="UP000224567">
    <property type="component" value="Unassembled WGS sequence"/>
</dbReference>
<evidence type="ECO:0000313" key="8">
    <source>
        <dbReference type="EMBL" id="PHT47179.1"/>
    </source>
</evidence>
<dbReference type="SMART" id="SM00380">
    <property type="entry name" value="AP2"/>
    <property type="match status" value="1"/>
</dbReference>
<dbReference type="InterPro" id="IPR001471">
    <property type="entry name" value="AP2/ERF_dom"/>
</dbReference>
<dbReference type="GO" id="GO:0003700">
    <property type="term" value="F:DNA-binding transcription factor activity"/>
    <property type="evidence" value="ECO:0007669"/>
    <property type="project" value="InterPro"/>
</dbReference>
<evidence type="ECO:0000256" key="3">
    <source>
        <dbReference type="ARBA" id="ARBA00023125"/>
    </source>
</evidence>
<keyword evidence="4" id="KW-0804">Transcription</keyword>
<keyword evidence="5" id="KW-0539">Nucleus</keyword>
<evidence type="ECO:0000256" key="5">
    <source>
        <dbReference type="ARBA" id="ARBA00023242"/>
    </source>
</evidence>
<evidence type="ECO:0000256" key="6">
    <source>
        <dbReference type="SAM" id="MobiDB-lite"/>
    </source>
</evidence>
<dbReference type="GO" id="GO:0005634">
    <property type="term" value="C:nucleus"/>
    <property type="evidence" value="ECO:0007669"/>
    <property type="project" value="UniProtKB-SubCell"/>
</dbReference>
<feature type="compositionally biased region" description="Polar residues" evidence="6">
    <location>
        <begin position="169"/>
        <end position="198"/>
    </location>
</feature>
<reference evidence="8 9" key="1">
    <citation type="journal article" date="2017" name="Genome Biol.">
        <title>New reference genome sequences of hot pepper reveal the massive evolution of plant disease-resistance genes by retroduplication.</title>
        <authorList>
            <person name="Kim S."/>
            <person name="Park J."/>
            <person name="Yeom S.I."/>
            <person name="Kim Y.M."/>
            <person name="Seo E."/>
            <person name="Kim K.T."/>
            <person name="Kim M.S."/>
            <person name="Lee J.M."/>
            <person name="Cheong K."/>
            <person name="Shin H.S."/>
            <person name="Kim S.B."/>
            <person name="Han K."/>
            <person name="Lee J."/>
            <person name="Park M."/>
            <person name="Lee H.A."/>
            <person name="Lee H.Y."/>
            <person name="Lee Y."/>
            <person name="Oh S."/>
            <person name="Lee J.H."/>
            <person name="Choi E."/>
            <person name="Choi E."/>
            <person name="Lee S.E."/>
            <person name="Jeon J."/>
            <person name="Kim H."/>
            <person name="Choi G."/>
            <person name="Song H."/>
            <person name="Lee J."/>
            <person name="Lee S.C."/>
            <person name="Kwon J.K."/>
            <person name="Lee H.Y."/>
            <person name="Koo N."/>
            <person name="Hong Y."/>
            <person name="Kim R.W."/>
            <person name="Kang W.H."/>
            <person name="Huh J.H."/>
            <person name="Kang B.C."/>
            <person name="Yang T.J."/>
            <person name="Lee Y.H."/>
            <person name="Bennetzen J.L."/>
            <person name="Choi D."/>
        </authorList>
    </citation>
    <scope>NUCLEOTIDE SEQUENCE [LARGE SCALE GENOMIC DNA]</scope>
    <source>
        <strain evidence="9">cv. PBC81</strain>
    </source>
</reference>
<dbReference type="STRING" id="33114.A0A2G2WPS2"/>
<feature type="region of interest" description="Disordered" evidence="6">
    <location>
        <begin position="156"/>
        <end position="200"/>
    </location>
</feature>
<organism evidence="8 9">
    <name type="scientific">Capsicum baccatum</name>
    <name type="common">Peruvian pepper</name>
    <dbReference type="NCBI Taxonomy" id="33114"/>
    <lineage>
        <taxon>Eukaryota</taxon>
        <taxon>Viridiplantae</taxon>
        <taxon>Streptophyta</taxon>
        <taxon>Embryophyta</taxon>
        <taxon>Tracheophyta</taxon>
        <taxon>Spermatophyta</taxon>
        <taxon>Magnoliopsida</taxon>
        <taxon>eudicotyledons</taxon>
        <taxon>Gunneridae</taxon>
        <taxon>Pentapetalae</taxon>
        <taxon>asterids</taxon>
        <taxon>lamiids</taxon>
        <taxon>Solanales</taxon>
        <taxon>Solanaceae</taxon>
        <taxon>Solanoideae</taxon>
        <taxon>Capsiceae</taxon>
        <taxon>Capsicum</taxon>
    </lineage>
</organism>
<dbReference type="CDD" id="cd00018">
    <property type="entry name" value="AP2"/>
    <property type="match status" value="1"/>
</dbReference>
<dbReference type="PANTHER" id="PTHR31194">
    <property type="entry name" value="SHN SHINE , DNA BINDING / TRANSCRIPTION FACTOR"/>
    <property type="match status" value="1"/>
</dbReference>
<keyword evidence="9" id="KW-1185">Reference proteome</keyword>
<dbReference type="Gene3D" id="3.30.730.10">
    <property type="entry name" value="AP2/ERF domain"/>
    <property type="match status" value="1"/>
</dbReference>
<dbReference type="PROSITE" id="PS51032">
    <property type="entry name" value="AP2_ERF"/>
    <property type="match status" value="1"/>
</dbReference>
<reference evidence="9" key="2">
    <citation type="journal article" date="2017" name="J. Anim. Genet.">
        <title>Multiple reference genome sequences of hot pepper reveal the massive evolution of plant disease resistance genes by retroduplication.</title>
        <authorList>
            <person name="Kim S."/>
            <person name="Park J."/>
            <person name="Yeom S.-I."/>
            <person name="Kim Y.-M."/>
            <person name="Seo E."/>
            <person name="Kim K.-T."/>
            <person name="Kim M.-S."/>
            <person name="Lee J.M."/>
            <person name="Cheong K."/>
            <person name="Shin H.-S."/>
            <person name="Kim S.-B."/>
            <person name="Han K."/>
            <person name="Lee J."/>
            <person name="Park M."/>
            <person name="Lee H.-A."/>
            <person name="Lee H.-Y."/>
            <person name="Lee Y."/>
            <person name="Oh S."/>
            <person name="Lee J.H."/>
            <person name="Choi E."/>
            <person name="Choi E."/>
            <person name="Lee S.E."/>
            <person name="Jeon J."/>
            <person name="Kim H."/>
            <person name="Choi G."/>
            <person name="Song H."/>
            <person name="Lee J."/>
            <person name="Lee S.-C."/>
            <person name="Kwon J.-K."/>
            <person name="Lee H.-Y."/>
            <person name="Koo N."/>
            <person name="Hong Y."/>
            <person name="Kim R.W."/>
            <person name="Kang W.-H."/>
            <person name="Huh J.H."/>
            <person name="Kang B.-C."/>
            <person name="Yang T.-J."/>
            <person name="Lee Y.-H."/>
            <person name="Bennetzen J.L."/>
            <person name="Choi D."/>
        </authorList>
    </citation>
    <scope>NUCLEOTIDE SEQUENCE [LARGE SCALE GENOMIC DNA]</scope>
    <source>
        <strain evidence="9">cv. PBC81</strain>
    </source>
</reference>
<dbReference type="OrthoDB" id="1276482at2759"/>
<dbReference type="PRINTS" id="PR00367">
    <property type="entry name" value="ETHRSPELEMNT"/>
</dbReference>
<proteinExistence type="predicted"/>
<dbReference type="GO" id="GO:0003677">
    <property type="term" value="F:DNA binding"/>
    <property type="evidence" value="ECO:0007669"/>
    <property type="project" value="UniProtKB-KW"/>
</dbReference>
<comment type="subcellular location">
    <subcellularLocation>
        <location evidence="1">Nucleus</location>
    </subcellularLocation>
</comment>
<protein>
    <recommendedName>
        <fullName evidence="7">AP2/ERF domain-containing protein</fullName>
    </recommendedName>
</protein>
<gene>
    <name evidence="8" type="ORF">CQW23_11387</name>
</gene>
<dbReference type="Pfam" id="PF00847">
    <property type="entry name" value="AP2"/>
    <property type="match status" value="1"/>
</dbReference>
<name>A0A2G2WPS2_CAPBA</name>
<evidence type="ECO:0000256" key="1">
    <source>
        <dbReference type="ARBA" id="ARBA00004123"/>
    </source>
</evidence>
<evidence type="ECO:0000256" key="4">
    <source>
        <dbReference type="ARBA" id="ARBA00023163"/>
    </source>
</evidence>
<dbReference type="AlphaFoldDB" id="A0A2G2WPS2"/>
<keyword evidence="3" id="KW-0238">DNA-binding</keyword>
<dbReference type="InterPro" id="IPR050913">
    <property type="entry name" value="AP2/ERF_ERF"/>
</dbReference>
<evidence type="ECO:0000313" key="9">
    <source>
        <dbReference type="Proteomes" id="UP000224567"/>
    </source>
</evidence>
<dbReference type="SUPFAM" id="SSF54171">
    <property type="entry name" value="DNA-binding domain"/>
    <property type="match status" value="1"/>
</dbReference>
<dbReference type="PANTHER" id="PTHR31194:SF56">
    <property type="entry name" value="ETHYLENE-RESPONSIVE TRANSCRIPTION FACTOR CRF6-LIKE"/>
    <property type="match status" value="1"/>
</dbReference>
<comment type="caution">
    <text evidence="8">The sequence shown here is derived from an EMBL/GenBank/DDBJ whole genome shotgun (WGS) entry which is preliminary data.</text>
</comment>
<keyword evidence="2" id="KW-0805">Transcription regulation</keyword>
<accession>A0A2G2WPS2</accession>